<dbReference type="Gene3D" id="2.40.30.10">
    <property type="entry name" value="Translation factors"/>
    <property type="match status" value="1"/>
</dbReference>
<proteinExistence type="inferred from homology"/>
<evidence type="ECO:0000313" key="12">
    <source>
        <dbReference type="EMBL" id="PIR45337.1"/>
    </source>
</evidence>
<dbReference type="GO" id="GO:0002143">
    <property type="term" value="P:tRNA wobble position uridine thiolation"/>
    <property type="evidence" value="ECO:0007669"/>
    <property type="project" value="TreeGrafter"/>
</dbReference>
<dbReference type="Gene3D" id="2.30.30.280">
    <property type="entry name" value="Adenine nucleotide alpha hydrolases-like domains"/>
    <property type="match status" value="1"/>
</dbReference>
<dbReference type="EC" id="2.8.1.13" evidence="9"/>
<comment type="subcellular location">
    <subcellularLocation>
        <location evidence="9">Cytoplasm</location>
    </subcellularLocation>
</comment>
<evidence type="ECO:0000256" key="8">
    <source>
        <dbReference type="ARBA" id="ARBA00051542"/>
    </source>
</evidence>
<dbReference type="Pfam" id="PF20258">
    <property type="entry name" value="tRNA_Me_trans_C"/>
    <property type="match status" value="1"/>
</dbReference>
<comment type="caution">
    <text evidence="9">Lacks conserved residue(s) required for the propagation of feature annotation.</text>
</comment>
<gene>
    <name evidence="9" type="primary">mnmA</name>
    <name evidence="12" type="ORF">COV09_01960</name>
</gene>
<feature type="domain" description="tRNA-specific 2-thiouridylase MnmA-like C-terminal" evidence="10">
    <location>
        <begin position="273"/>
        <end position="345"/>
    </location>
</feature>
<evidence type="ECO:0000256" key="7">
    <source>
        <dbReference type="ARBA" id="ARBA00023157"/>
    </source>
</evidence>
<dbReference type="InterPro" id="IPR014729">
    <property type="entry name" value="Rossmann-like_a/b/a_fold"/>
</dbReference>
<keyword evidence="5 9" id="KW-0067">ATP-binding</keyword>
<evidence type="ECO:0000259" key="11">
    <source>
        <dbReference type="Pfam" id="PF20259"/>
    </source>
</evidence>
<evidence type="ECO:0000313" key="13">
    <source>
        <dbReference type="Proteomes" id="UP000230906"/>
    </source>
</evidence>
<dbReference type="AlphaFoldDB" id="A0A2H0RFT8"/>
<feature type="binding site" evidence="9">
    <location>
        <position position="33"/>
    </location>
    <ligand>
        <name>ATP</name>
        <dbReference type="ChEBI" id="CHEBI:30616"/>
    </ligand>
</feature>
<evidence type="ECO:0000256" key="2">
    <source>
        <dbReference type="ARBA" id="ARBA00022679"/>
    </source>
</evidence>
<dbReference type="NCBIfam" id="TIGR00420">
    <property type="entry name" value="trmU"/>
    <property type="match status" value="1"/>
</dbReference>
<feature type="region of interest" description="Interaction with target base in tRNA" evidence="9">
    <location>
        <begin position="91"/>
        <end position="93"/>
    </location>
</feature>
<dbReference type="EMBL" id="PCYJ01000030">
    <property type="protein sequence ID" value="PIR45337.1"/>
    <property type="molecule type" value="Genomic_DNA"/>
</dbReference>
<sequence>MKKVFIGLSGGVDSAVSAALLKQQGYQVVGVFIKAWTPDDIKCTWRDDRREAMRVAAHLDIPLVTWDLAKQYKEKVIDYVLREYQAGRTPNPDVMCNKEIKFGLMYQKARGLGADFVATGHYAQVKNGQLFAGKDTTKDQSYFLWTLTPEILQHTLFPVGGLKKSEVRKLAKKFKLPNAARPDSQGVCFIGQIDFKQFLKKYLKSRPGKVVNEKGDIIGIHEGAIFHTLGERHGLTITAKTPADKPYYVIAKEIKKNVLVASQSPAKSKVVKTEIKLEQLNILAQARLEDNRKIFARIRHLGELLPAQFILPNTIKLATPRTDLAPGQSVVIYSRDNQVLAGGVISA</sequence>
<feature type="site" description="Interaction with tRNA" evidence="9">
    <location>
        <position position="121"/>
    </location>
</feature>
<dbReference type="InterPro" id="IPR004506">
    <property type="entry name" value="MnmA-like"/>
</dbReference>
<comment type="similarity">
    <text evidence="9">Belongs to the MnmA/TRMU family.</text>
</comment>
<dbReference type="InterPro" id="IPR046885">
    <property type="entry name" value="MnmA-like_C"/>
</dbReference>
<dbReference type="InterPro" id="IPR046884">
    <property type="entry name" value="MnmA-like_central"/>
</dbReference>
<keyword evidence="9" id="KW-0963">Cytoplasm</keyword>
<dbReference type="Gene3D" id="3.40.50.620">
    <property type="entry name" value="HUPs"/>
    <property type="match status" value="1"/>
</dbReference>
<evidence type="ECO:0000256" key="6">
    <source>
        <dbReference type="ARBA" id="ARBA00022884"/>
    </source>
</evidence>
<dbReference type="HAMAP" id="MF_00144">
    <property type="entry name" value="tRNA_thiouridyl_MnmA"/>
    <property type="match status" value="1"/>
</dbReference>
<evidence type="ECO:0000256" key="3">
    <source>
        <dbReference type="ARBA" id="ARBA00022694"/>
    </source>
</evidence>
<dbReference type="Pfam" id="PF20259">
    <property type="entry name" value="tRNA_Me_trans_M"/>
    <property type="match status" value="1"/>
</dbReference>
<reference evidence="12 13" key="1">
    <citation type="submission" date="2017-09" db="EMBL/GenBank/DDBJ databases">
        <title>Depth-based differentiation of microbial function through sediment-hosted aquifers and enrichment of novel symbionts in the deep terrestrial subsurface.</title>
        <authorList>
            <person name="Probst A.J."/>
            <person name="Ladd B."/>
            <person name="Jarett J.K."/>
            <person name="Geller-Mcgrath D.E."/>
            <person name="Sieber C.M."/>
            <person name="Emerson J.B."/>
            <person name="Anantharaman K."/>
            <person name="Thomas B.C."/>
            <person name="Malmstrom R."/>
            <person name="Stieglmeier M."/>
            <person name="Klingl A."/>
            <person name="Woyke T."/>
            <person name="Ryan C.M."/>
            <person name="Banfield J.F."/>
        </authorList>
    </citation>
    <scope>NUCLEOTIDE SEQUENCE [LARGE SCALE GENOMIC DNA]</scope>
    <source>
        <strain evidence="12">CG10_big_fil_rev_8_21_14_0_10_50_13</strain>
    </source>
</reference>
<name>A0A2H0RFT8_9BACT</name>
<feature type="binding site" evidence="9">
    <location>
        <position position="120"/>
    </location>
    <ligand>
        <name>ATP</name>
        <dbReference type="ChEBI" id="CHEBI:30616"/>
    </ligand>
</feature>
<dbReference type="FunFam" id="3.40.50.620:FF:000115">
    <property type="entry name" value="tRNA-specific 2-thiouridylase MnmA"/>
    <property type="match status" value="1"/>
</dbReference>
<keyword evidence="7" id="KW-1015">Disulfide bond</keyword>
<feature type="active site" description="Nucleophile" evidence="9">
    <location>
        <position position="96"/>
    </location>
</feature>
<comment type="caution">
    <text evidence="12">The sequence shown here is derived from an EMBL/GenBank/DDBJ whole genome shotgun (WGS) entry which is preliminary data.</text>
</comment>
<keyword evidence="3 9" id="KW-0819">tRNA processing</keyword>
<feature type="site" description="Interaction with tRNA" evidence="9">
    <location>
        <position position="328"/>
    </location>
</feature>
<dbReference type="PANTHER" id="PTHR11933">
    <property type="entry name" value="TRNA 5-METHYLAMINOMETHYL-2-THIOURIDYLATE -METHYLTRANSFERASE"/>
    <property type="match status" value="1"/>
</dbReference>
<evidence type="ECO:0000256" key="5">
    <source>
        <dbReference type="ARBA" id="ARBA00022840"/>
    </source>
</evidence>
<dbReference type="Proteomes" id="UP000230906">
    <property type="component" value="Unassembled WGS sequence"/>
</dbReference>
<dbReference type="Pfam" id="PF03054">
    <property type="entry name" value="tRNA_Me_trans"/>
    <property type="match status" value="1"/>
</dbReference>
<dbReference type="GO" id="GO:0005524">
    <property type="term" value="F:ATP binding"/>
    <property type="evidence" value="ECO:0007669"/>
    <property type="project" value="UniProtKB-KW"/>
</dbReference>
<evidence type="ECO:0000256" key="1">
    <source>
        <dbReference type="ARBA" id="ARBA00022555"/>
    </source>
</evidence>
<evidence type="ECO:0000256" key="9">
    <source>
        <dbReference type="HAMAP-Rule" id="MF_00144"/>
    </source>
</evidence>
<feature type="domain" description="tRNA-specific 2-thiouridylase MnmA-like central" evidence="11">
    <location>
        <begin position="196"/>
        <end position="262"/>
    </location>
</feature>
<dbReference type="GO" id="GO:0005737">
    <property type="term" value="C:cytoplasm"/>
    <property type="evidence" value="ECO:0007669"/>
    <property type="project" value="UniProtKB-SubCell"/>
</dbReference>
<dbReference type="GO" id="GO:0000049">
    <property type="term" value="F:tRNA binding"/>
    <property type="evidence" value="ECO:0007669"/>
    <property type="project" value="UniProtKB-KW"/>
</dbReference>
<accession>A0A2H0RFT8</accession>
<keyword evidence="4 9" id="KW-0547">Nucleotide-binding</keyword>
<feature type="region of interest" description="Interaction with tRNA" evidence="9">
    <location>
        <begin position="138"/>
        <end position="140"/>
    </location>
</feature>
<evidence type="ECO:0000256" key="4">
    <source>
        <dbReference type="ARBA" id="ARBA00022741"/>
    </source>
</evidence>
<feature type="active site" description="Cysteine persulfide intermediate" evidence="9">
    <location>
        <position position="188"/>
    </location>
</feature>
<dbReference type="PANTHER" id="PTHR11933:SF5">
    <property type="entry name" value="MITOCHONDRIAL TRNA-SPECIFIC 2-THIOURIDYLASE 1"/>
    <property type="match status" value="1"/>
</dbReference>
<dbReference type="NCBIfam" id="NF001138">
    <property type="entry name" value="PRK00143.1"/>
    <property type="match status" value="1"/>
</dbReference>
<keyword evidence="6 9" id="KW-0694">RNA-binding</keyword>
<comment type="catalytic activity">
    <reaction evidence="8 9">
        <text>S-sulfanyl-L-cysteinyl-[protein] + uridine(34) in tRNA + AH2 + ATP = 2-thiouridine(34) in tRNA + L-cysteinyl-[protein] + A + AMP + diphosphate + H(+)</text>
        <dbReference type="Rhea" id="RHEA:47032"/>
        <dbReference type="Rhea" id="RHEA-COMP:10131"/>
        <dbReference type="Rhea" id="RHEA-COMP:11726"/>
        <dbReference type="Rhea" id="RHEA-COMP:11727"/>
        <dbReference type="Rhea" id="RHEA-COMP:11728"/>
        <dbReference type="ChEBI" id="CHEBI:13193"/>
        <dbReference type="ChEBI" id="CHEBI:15378"/>
        <dbReference type="ChEBI" id="CHEBI:17499"/>
        <dbReference type="ChEBI" id="CHEBI:29950"/>
        <dbReference type="ChEBI" id="CHEBI:30616"/>
        <dbReference type="ChEBI" id="CHEBI:33019"/>
        <dbReference type="ChEBI" id="CHEBI:61963"/>
        <dbReference type="ChEBI" id="CHEBI:65315"/>
        <dbReference type="ChEBI" id="CHEBI:87170"/>
        <dbReference type="ChEBI" id="CHEBI:456215"/>
        <dbReference type="EC" id="2.8.1.13"/>
    </reaction>
</comment>
<organism evidence="12 13">
    <name type="scientific">Candidatus Vogelbacteria bacterium CG10_big_fil_rev_8_21_14_0_10_50_13</name>
    <dbReference type="NCBI Taxonomy" id="1975044"/>
    <lineage>
        <taxon>Bacteria</taxon>
        <taxon>Candidatus Vogeliibacteriota</taxon>
    </lineage>
</organism>
<keyword evidence="2 9" id="KW-0808">Transferase</keyword>
<feature type="binding site" evidence="9">
    <location>
        <begin position="7"/>
        <end position="14"/>
    </location>
    <ligand>
        <name>ATP</name>
        <dbReference type="ChEBI" id="CHEBI:30616"/>
    </ligand>
</feature>
<dbReference type="GO" id="GO:0103016">
    <property type="term" value="F:tRNA-uridine 2-sulfurtransferase activity"/>
    <property type="evidence" value="ECO:0007669"/>
    <property type="project" value="UniProtKB-EC"/>
</dbReference>
<comment type="function">
    <text evidence="9">Catalyzes the 2-thiolation of uridine at the wobble position (U34) of tRNA, leading to the formation of s(2)U34.</text>
</comment>
<evidence type="ECO:0000259" key="10">
    <source>
        <dbReference type="Pfam" id="PF20258"/>
    </source>
</evidence>
<dbReference type="CDD" id="cd01998">
    <property type="entry name" value="MnmA_TRMU-like"/>
    <property type="match status" value="1"/>
</dbReference>
<keyword evidence="1 9" id="KW-0820">tRNA-binding</keyword>
<dbReference type="InterPro" id="IPR023382">
    <property type="entry name" value="MnmA-like_central_sf"/>
</dbReference>
<dbReference type="SUPFAM" id="SSF52402">
    <property type="entry name" value="Adenine nucleotide alpha hydrolases-like"/>
    <property type="match status" value="1"/>
</dbReference>
<protein>
    <recommendedName>
        <fullName evidence="9">tRNA-specific 2-thiouridylase MnmA</fullName>
        <ecNumber evidence="9">2.8.1.13</ecNumber>
    </recommendedName>
</protein>